<evidence type="ECO:0000259" key="3">
    <source>
        <dbReference type="Pfam" id="PF13806"/>
    </source>
</evidence>
<accession>A0AAV1I3Y7</accession>
<feature type="domain" description="Rieske-like [2Fe-2S]" evidence="3">
    <location>
        <begin position="83"/>
        <end position="200"/>
    </location>
</feature>
<evidence type="ECO:0000256" key="1">
    <source>
        <dbReference type="ARBA" id="ARBA00023002"/>
    </source>
</evidence>
<organism evidence="4 5">
    <name type="scientific">Coccomyxa viridis</name>
    <dbReference type="NCBI Taxonomy" id="1274662"/>
    <lineage>
        <taxon>Eukaryota</taxon>
        <taxon>Viridiplantae</taxon>
        <taxon>Chlorophyta</taxon>
        <taxon>core chlorophytes</taxon>
        <taxon>Trebouxiophyceae</taxon>
        <taxon>Trebouxiophyceae incertae sedis</taxon>
        <taxon>Coccomyxaceae</taxon>
        <taxon>Coccomyxa</taxon>
    </lineage>
</organism>
<keyword evidence="2" id="KW-0534">Nitrate assimilation</keyword>
<keyword evidence="5" id="KW-1185">Reference proteome</keyword>
<dbReference type="InterPro" id="IPR036922">
    <property type="entry name" value="Rieske_2Fe-2S_sf"/>
</dbReference>
<dbReference type="GO" id="GO:0008942">
    <property type="term" value="F:nitrite reductase [NAD(P)H] activity"/>
    <property type="evidence" value="ECO:0007669"/>
    <property type="project" value="InterPro"/>
</dbReference>
<dbReference type="SUPFAM" id="SSF50022">
    <property type="entry name" value="ISP domain"/>
    <property type="match status" value="1"/>
</dbReference>
<dbReference type="AlphaFoldDB" id="A0AAV1I3Y7"/>
<evidence type="ECO:0000313" key="4">
    <source>
        <dbReference type="EMBL" id="CAK0779249.1"/>
    </source>
</evidence>
<comment type="caution">
    <text evidence="4">The sequence shown here is derived from an EMBL/GenBank/DDBJ whole genome shotgun (WGS) entry which is preliminary data.</text>
</comment>
<dbReference type="Proteomes" id="UP001314263">
    <property type="component" value="Unassembled WGS sequence"/>
</dbReference>
<protein>
    <recommendedName>
        <fullName evidence="3">Rieske-like [2Fe-2S] domain-containing protein</fullName>
    </recommendedName>
</protein>
<proteinExistence type="predicted"/>
<reference evidence="4 5" key="1">
    <citation type="submission" date="2023-10" db="EMBL/GenBank/DDBJ databases">
        <authorList>
            <person name="Maclean D."/>
            <person name="Macfadyen A."/>
        </authorList>
    </citation>
    <scope>NUCLEOTIDE SEQUENCE [LARGE SCALE GENOMIC DNA]</scope>
</reference>
<name>A0AAV1I3Y7_9CHLO</name>
<dbReference type="Pfam" id="PF13806">
    <property type="entry name" value="Rieske_2"/>
    <property type="match status" value="1"/>
</dbReference>
<evidence type="ECO:0000256" key="2">
    <source>
        <dbReference type="ARBA" id="ARBA00023063"/>
    </source>
</evidence>
<dbReference type="Gene3D" id="2.102.10.10">
    <property type="entry name" value="Rieske [2Fe-2S] iron-sulphur domain"/>
    <property type="match status" value="1"/>
</dbReference>
<dbReference type="GO" id="GO:0051537">
    <property type="term" value="F:2 iron, 2 sulfur cluster binding"/>
    <property type="evidence" value="ECO:0007669"/>
    <property type="project" value="InterPro"/>
</dbReference>
<keyword evidence="1" id="KW-0560">Oxidoreductase</keyword>
<dbReference type="InterPro" id="IPR012748">
    <property type="entry name" value="Rieske-like_NirD"/>
</dbReference>
<evidence type="ECO:0000313" key="5">
    <source>
        <dbReference type="Proteomes" id="UP001314263"/>
    </source>
</evidence>
<sequence length="210" mass="23190">MTASSIFQHSLRPPCVRHTDLACGRTLKPSTYLTRPKQEFGVQVSEDRGLLLRCQAKKGFGAGGGKKSKRRQYGPDLEEDDPSWIRVGRLTDFKNGKQTRAVILPDNTAIVLYRTPDDDVFCSDANSTAYKFPMIDANVIERDGSPAAEVPLDGTVYNLETGRVLVWCPKNNPLRFVLGSLKSTADPRPLKMYPARVNSSGQIFAKLSAS</sequence>
<dbReference type="GO" id="GO:0042128">
    <property type="term" value="P:nitrate assimilation"/>
    <property type="evidence" value="ECO:0007669"/>
    <property type="project" value="UniProtKB-KW"/>
</dbReference>
<gene>
    <name evidence="4" type="ORF">CVIRNUC_004726</name>
</gene>
<dbReference type="EMBL" id="CAUYUE010000005">
    <property type="protein sequence ID" value="CAK0779249.1"/>
    <property type="molecule type" value="Genomic_DNA"/>
</dbReference>